<reference evidence="3" key="1">
    <citation type="journal article" date="2020" name="Microbiol. Resour. Announc.">
        <title>Complete genome sequences of four natural Pseudomonas isolates that catabolize a wide range of aromatic compounds relevant to lignin valorization.</title>
        <authorList>
            <person name="Hatmaker E.A."/>
            <person name="Presley G."/>
            <person name="Cannon O."/>
            <person name="Guss A.M."/>
            <person name="Elkins J.G."/>
        </authorList>
    </citation>
    <scope>NUCLEOTIDE SEQUENCE [LARGE SCALE GENOMIC DNA]</scope>
    <source>
        <strain evidence="3">H1F5C</strain>
    </source>
</reference>
<dbReference type="RefSeq" id="WP_179601829.1">
    <property type="nucleotide sequence ID" value="NZ_CP060201.1"/>
</dbReference>
<dbReference type="EMBL" id="CP060201">
    <property type="protein sequence ID" value="QNH77587.1"/>
    <property type="molecule type" value="Genomic_DNA"/>
</dbReference>
<evidence type="ECO:0000256" key="1">
    <source>
        <dbReference type="SAM" id="SignalP"/>
    </source>
</evidence>
<evidence type="ECO:0000313" key="2">
    <source>
        <dbReference type="EMBL" id="QNH77587.1"/>
    </source>
</evidence>
<dbReference type="Proteomes" id="UP000515277">
    <property type="component" value="Chromosome"/>
</dbReference>
<feature type="signal peptide" evidence="1">
    <location>
        <begin position="1"/>
        <end position="33"/>
    </location>
</feature>
<feature type="chain" id="PRO_5030163630" description="Pilus assembly protein" evidence="1">
    <location>
        <begin position="34"/>
        <end position="469"/>
    </location>
</feature>
<sequence>MRPTGFWTRCHTALLTSCLLGLPLAALSLETQAAEPDFITLVIENEGDYPITFEPPFNVNSSDFERKYPVDVPKYATAKGLESGPVVIGARQQGMLVMALSKPMFNILDIFSKDWGFNLKFCQERGACDEARLNGTIRSTTSFNWNQSNNFSQAQVSNMTNDELEAYAKTKAVISGILTTLGSVLGLPFGAGGMIGGLPDAQNFKVTLKQQCNARFSINLEPSLAANGDFLVDLRVNRVLPSDMSNFNGFVIDDNAVLSQGLRLVENACRDGRQAQCLIRLNGGTDMKNLNTTEFSVTDRAGCKAGDKLAYSQGAFMLSNKVGFPVRYTLFIKDRMVDNGEVWPDQNKDLRQLVGQVMATVGDQECPQAQDPWMGGRRMGVCPLRLEVQGDGGPGLKGSLRCSLSMRQGTVGDPNADHMNLYSLTGCTPAMPASISPVAGFYQMDIKRMVPLSGMYKMISIDLLKPQQQ</sequence>
<evidence type="ECO:0000313" key="3">
    <source>
        <dbReference type="Proteomes" id="UP000515277"/>
    </source>
</evidence>
<name>A0A7G8YPI9_9PSED</name>
<accession>A0A7G8YPI9</accession>
<protein>
    <recommendedName>
        <fullName evidence="4">Pilus assembly protein</fullName>
    </recommendedName>
</protein>
<proteinExistence type="predicted"/>
<evidence type="ECO:0008006" key="4">
    <source>
        <dbReference type="Google" id="ProtNLM"/>
    </source>
</evidence>
<dbReference type="AlphaFoldDB" id="A0A7G8YPI9"/>
<organism evidence="2 3">
    <name type="scientific">Pseudomonas protegens</name>
    <dbReference type="NCBI Taxonomy" id="380021"/>
    <lineage>
        <taxon>Bacteria</taxon>
        <taxon>Pseudomonadati</taxon>
        <taxon>Pseudomonadota</taxon>
        <taxon>Gammaproteobacteria</taxon>
        <taxon>Pseudomonadales</taxon>
        <taxon>Pseudomonadaceae</taxon>
        <taxon>Pseudomonas</taxon>
    </lineage>
</organism>
<keyword evidence="1" id="KW-0732">Signal</keyword>
<gene>
    <name evidence="2" type="ORF">GGI48_30935</name>
</gene>